<dbReference type="EMBL" id="CADCUW010000402">
    <property type="protein sequence ID" value="CAA9433094.1"/>
    <property type="molecule type" value="Genomic_DNA"/>
</dbReference>
<sequence length="141" mass="15501">VRGLREPARPAGGRRRVVRPLAGRPRGRVHEDDGGMGEHERREAGEIRSSLRAGLRHRPGSPGRRRRSRSLGRGGRGAIRGGRRGPGPDQSPRRLAPLPGCRTPDGRRRKGRDGRAGPAARLPRRVRALRQPASRTAREPL</sequence>
<proteinExistence type="predicted"/>
<evidence type="ECO:0000313" key="2">
    <source>
        <dbReference type="EMBL" id="CAA9433094.1"/>
    </source>
</evidence>
<evidence type="ECO:0000256" key="1">
    <source>
        <dbReference type="SAM" id="MobiDB-lite"/>
    </source>
</evidence>
<accession>A0A6J4Q4X5</accession>
<protein>
    <submittedName>
        <fullName evidence="2">Uncharacterized protein</fullName>
    </submittedName>
</protein>
<feature type="compositionally biased region" description="Basic residues" evidence="1">
    <location>
        <begin position="54"/>
        <end position="70"/>
    </location>
</feature>
<feature type="non-terminal residue" evidence="2">
    <location>
        <position position="141"/>
    </location>
</feature>
<feature type="region of interest" description="Disordered" evidence="1">
    <location>
        <begin position="1"/>
        <end position="141"/>
    </location>
</feature>
<dbReference type="AlphaFoldDB" id="A0A6J4Q4X5"/>
<name>A0A6J4Q4X5_9ACTN</name>
<feature type="compositionally biased region" description="Basic and acidic residues" evidence="1">
    <location>
        <begin position="28"/>
        <end position="46"/>
    </location>
</feature>
<feature type="non-terminal residue" evidence="2">
    <location>
        <position position="1"/>
    </location>
</feature>
<organism evidence="2">
    <name type="scientific">uncultured Rubrobacteraceae bacterium</name>
    <dbReference type="NCBI Taxonomy" id="349277"/>
    <lineage>
        <taxon>Bacteria</taxon>
        <taxon>Bacillati</taxon>
        <taxon>Actinomycetota</taxon>
        <taxon>Rubrobacteria</taxon>
        <taxon>Rubrobacterales</taxon>
        <taxon>Rubrobacteraceae</taxon>
        <taxon>environmental samples</taxon>
    </lineage>
</organism>
<reference evidence="2" key="1">
    <citation type="submission" date="2020-02" db="EMBL/GenBank/DDBJ databases">
        <authorList>
            <person name="Meier V. D."/>
        </authorList>
    </citation>
    <scope>NUCLEOTIDE SEQUENCE</scope>
    <source>
        <strain evidence="2">AVDCRST_MAG01</strain>
    </source>
</reference>
<gene>
    <name evidence="2" type="ORF">AVDCRST_MAG01-01-3057</name>
</gene>